<dbReference type="Gene3D" id="2.130.10.10">
    <property type="entry name" value="YVTN repeat-like/Quinoprotein amine dehydrogenase"/>
    <property type="match status" value="1"/>
</dbReference>
<dbReference type="SUPFAM" id="SSF50998">
    <property type="entry name" value="Quinoprotein alcohol dehydrogenase-like"/>
    <property type="match status" value="1"/>
</dbReference>
<organism evidence="2 3">
    <name type="scientific">Actinoallomurus acaciae</name>
    <dbReference type="NCBI Taxonomy" id="502577"/>
    <lineage>
        <taxon>Bacteria</taxon>
        <taxon>Bacillati</taxon>
        <taxon>Actinomycetota</taxon>
        <taxon>Actinomycetes</taxon>
        <taxon>Streptosporangiales</taxon>
        <taxon>Thermomonosporaceae</taxon>
        <taxon>Actinoallomurus</taxon>
    </lineage>
</organism>
<dbReference type="Pfam" id="PF00400">
    <property type="entry name" value="WD40"/>
    <property type="match status" value="1"/>
</dbReference>
<comment type="caution">
    <text evidence="2">The sequence shown here is derived from an EMBL/GenBank/DDBJ whole genome shotgun (WGS) entry which is preliminary data.</text>
</comment>
<dbReference type="InterPro" id="IPR001680">
    <property type="entry name" value="WD40_rpt"/>
</dbReference>
<sequence>MWNTTTLGGAGDGILSVAFSPDGRTLAGGGDDGTVRLWRIR</sequence>
<keyword evidence="1" id="KW-0853">WD repeat</keyword>
<evidence type="ECO:0000256" key="1">
    <source>
        <dbReference type="PROSITE-ProRule" id="PRU00221"/>
    </source>
</evidence>
<dbReference type="PROSITE" id="PS50294">
    <property type="entry name" value="WD_REPEATS_REGION"/>
    <property type="match status" value="1"/>
</dbReference>
<name>A0ABV5YHK5_9ACTN</name>
<dbReference type="RefSeq" id="WP_378202417.1">
    <property type="nucleotide sequence ID" value="NZ_JBHLZP010000110.1"/>
</dbReference>
<gene>
    <name evidence="2" type="ORF">ACFFNX_17000</name>
</gene>
<dbReference type="Proteomes" id="UP001589627">
    <property type="component" value="Unassembled WGS sequence"/>
</dbReference>
<keyword evidence="3" id="KW-1185">Reference proteome</keyword>
<feature type="repeat" description="WD" evidence="1">
    <location>
        <begin position="7"/>
        <end position="41"/>
    </location>
</feature>
<dbReference type="InterPro" id="IPR011047">
    <property type="entry name" value="Quinoprotein_ADH-like_sf"/>
</dbReference>
<reference evidence="2 3" key="1">
    <citation type="submission" date="2024-09" db="EMBL/GenBank/DDBJ databases">
        <authorList>
            <person name="Sun Q."/>
            <person name="Mori K."/>
        </authorList>
    </citation>
    <scope>NUCLEOTIDE SEQUENCE [LARGE SCALE GENOMIC DNA]</scope>
    <source>
        <strain evidence="2 3">TBRC 0563</strain>
    </source>
</reference>
<protein>
    <submittedName>
        <fullName evidence="2">Uncharacterized protein</fullName>
    </submittedName>
</protein>
<dbReference type="SMART" id="SM00320">
    <property type="entry name" value="WD40"/>
    <property type="match status" value="1"/>
</dbReference>
<accession>A0ABV5YHK5</accession>
<dbReference type="EMBL" id="JBHLZP010000110">
    <property type="protein sequence ID" value="MFB9833887.1"/>
    <property type="molecule type" value="Genomic_DNA"/>
</dbReference>
<proteinExistence type="predicted"/>
<dbReference type="PROSITE" id="PS50082">
    <property type="entry name" value="WD_REPEATS_2"/>
    <property type="match status" value="1"/>
</dbReference>
<evidence type="ECO:0000313" key="3">
    <source>
        <dbReference type="Proteomes" id="UP001589627"/>
    </source>
</evidence>
<evidence type="ECO:0000313" key="2">
    <source>
        <dbReference type="EMBL" id="MFB9833887.1"/>
    </source>
</evidence>
<dbReference type="InterPro" id="IPR015943">
    <property type="entry name" value="WD40/YVTN_repeat-like_dom_sf"/>
</dbReference>